<dbReference type="Proteomes" id="UP000314294">
    <property type="component" value="Unassembled WGS sequence"/>
</dbReference>
<evidence type="ECO:0000313" key="2">
    <source>
        <dbReference type="Proteomes" id="UP000314294"/>
    </source>
</evidence>
<protein>
    <submittedName>
        <fullName evidence="1">Uncharacterized protein</fullName>
    </submittedName>
</protein>
<gene>
    <name evidence="1" type="ORF">EYF80_049025</name>
</gene>
<evidence type="ECO:0000313" key="1">
    <source>
        <dbReference type="EMBL" id="TNN40812.1"/>
    </source>
</evidence>
<sequence length="178" mass="19010">MSERKRGVMVEEELNEDISWGRKCVFFAAGGRSGVVSREQALDVCAVRSRPPFNRRISQQRLTWLIKYDRRWLHGHASSLNWFPPCCSSGGGGGGHLAAAVHMLEVYERDGGSLRHGGFHTGIPGGHGNGSPERQTVVFRTSLLPPGGASQYSPVTSCTAVVVLALQGLTGLGDGAGP</sequence>
<dbReference type="AlphaFoldDB" id="A0A4Z2FKK6"/>
<comment type="caution">
    <text evidence="1">The sequence shown here is derived from an EMBL/GenBank/DDBJ whole genome shotgun (WGS) entry which is preliminary data.</text>
</comment>
<dbReference type="EMBL" id="SRLO01001158">
    <property type="protein sequence ID" value="TNN40812.1"/>
    <property type="molecule type" value="Genomic_DNA"/>
</dbReference>
<accession>A0A4Z2FKK6</accession>
<organism evidence="1 2">
    <name type="scientific">Liparis tanakae</name>
    <name type="common">Tanaka's snailfish</name>
    <dbReference type="NCBI Taxonomy" id="230148"/>
    <lineage>
        <taxon>Eukaryota</taxon>
        <taxon>Metazoa</taxon>
        <taxon>Chordata</taxon>
        <taxon>Craniata</taxon>
        <taxon>Vertebrata</taxon>
        <taxon>Euteleostomi</taxon>
        <taxon>Actinopterygii</taxon>
        <taxon>Neopterygii</taxon>
        <taxon>Teleostei</taxon>
        <taxon>Neoteleostei</taxon>
        <taxon>Acanthomorphata</taxon>
        <taxon>Eupercaria</taxon>
        <taxon>Perciformes</taxon>
        <taxon>Cottioidei</taxon>
        <taxon>Cottales</taxon>
        <taxon>Liparidae</taxon>
        <taxon>Liparis</taxon>
    </lineage>
</organism>
<proteinExistence type="predicted"/>
<name>A0A4Z2FKK6_9TELE</name>
<keyword evidence="2" id="KW-1185">Reference proteome</keyword>
<reference evidence="1 2" key="1">
    <citation type="submission" date="2019-03" db="EMBL/GenBank/DDBJ databases">
        <title>First draft genome of Liparis tanakae, snailfish: a comprehensive survey of snailfish specific genes.</title>
        <authorList>
            <person name="Kim W."/>
            <person name="Song I."/>
            <person name="Jeong J.-H."/>
            <person name="Kim D."/>
            <person name="Kim S."/>
            <person name="Ryu S."/>
            <person name="Song J.Y."/>
            <person name="Lee S.K."/>
        </authorList>
    </citation>
    <scope>NUCLEOTIDE SEQUENCE [LARGE SCALE GENOMIC DNA]</scope>
    <source>
        <tissue evidence="1">Muscle</tissue>
    </source>
</reference>